<sequence length="129" mass="14866">MFENDYIMRLIYDIIRTLKKLIFKTSEENGEITEMDANVAKDFRRLSALIDEGRINEAENLLTEEMETESTKAFQTALLFYEYLNSKDNDFLEDNDFSRREISDGIKYAAGLYGYGSMIDALLANAGED</sequence>
<protein>
    <submittedName>
        <fullName evidence="1">DUF6483 family protein</fullName>
    </submittedName>
</protein>
<dbReference type="EMBL" id="CP146256">
    <property type="protein sequence ID" value="XAH75631.1"/>
    <property type="molecule type" value="Genomic_DNA"/>
</dbReference>
<gene>
    <name evidence="1" type="ORF">V6984_07705</name>
</gene>
<proteinExistence type="predicted"/>
<evidence type="ECO:0000313" key="2">
    <source>
        <dbReference type="Proteomes" id="UP001451571"/>
    </source>
</evidence>
<keyword evidence="2" id="KW-1185">Reference proteome</keyword>
<dbReference type="InterPro" id="IPR045507">
    <property type="entry name" value="DUF6483"/>
</dbReference>
<organism evidence="1 2">
    <name type="scientific">Kineothrix sedimenti</name>
    <dbReference type="NCBI Taxonomy" id="3123317"/>
    <lineage>
        <taxon>Bacteria</taxon>
        <taxon>Bacillati</taxon>
        <taxon>Bacillota</taxon>
        <taxon>Clostridia</taxon>
        <taxon>Lachnospirales</taxon>
        <taxon>Lachnospiraceae</taxon>
        <taxon>Kineothrix</taxon>
    </lineage>
</organism>
<reference evidence="1 2" key="1">
    <citation type="submission" date="2024-02" db="EMBL/GenBank/DDBJ databases">
        <title>Bacterial strain from lacustrine sediment.</title>
        <authorList>
            <person name="Petit C."/>
            <person name="Fadhlaoui K."/>
        </authorList>
    </citation>
    <scope>NUCLEOTIDE SEQUENCE [LARGE SCALE GENOMIC DNA]</scope>
    <source>
        <strain evidence="1 2">IPX-CK</strain>
    </source>
</reference>
<evidence type="ECO:0000313" key="1">
    <source>
        <dbReference type="EMBL" id="XAH75631.1"/>
    </source>
</evidence>
<name>A0ABZ3F2B8_9FIRM</name>
<dbReference type="Proteomes" id="UP001451571">
    <property type="component" value="Chromosome"/>
</dbReference>
<dbReference type="Pfam" id="PF20092">
    <property type="entry name" value="DUF6483"/>
    <property type="match status" value="1"/>
</dbReference>
<dbReference type="RefSeq" id="WP_342759198.1">
    <property type="nucleotide sequence ID" value="NZ_CP146256.1"/>
</dbReference>
<accession>A0ABZ3F2B8</accession>